<accession>A0A9P7BYS1</accession>
<sequence>MFGYDKRLAHLSSLIKSGQLSREAALEELQQPTYDPALQEDDKKFVAKKLGVTVAELEEIFARPNKDYTDYASYAKLFDIGLRVKRAITKL</sequence>
<gene>
    <name evidence="1" type="ORF">G6F50_018447</name>
</gene>
<protein>
    <submittedName>
        <fullName evidence="1">Uncharacterized protein</fullName>
    </submittedName>
</protein>
<dbReference type="EMBL" id="JAANIU010018221">
    <property type="protein sequence ID" value="KAG1525586.1"/>
    <property type="molecule type" value="Genomic_DNA"/>
</dbReference>
<organism evidence="1 2">
    <name type="scientific">Rhizopus delemar</name>
    <dbReference type="NCBI Taxonomy" id="936053"/>
    <lineage>
        <taxon>Eukaryota</taxon>
        <taxon>Fungi</taxon>
        <taxon>Fungi incertae sedis</taxon>
        <taxon>Mucoromycota</taxon>
        <taxon>Mucoromycotina</taxon>
        <taxon>Mucoromycetes</taxon>
        <taxon>Mucorales</taxon>
        <taxon>Mucorineae</taxon>
        <taxon>Rhizopodaceae</taxon>
        <taxon>Rhizopus</taxon>
    </lineage>
</organism>
<evidence type="ECO:0000313" key="1">
    <source>
        <dbReference type="EMBL" id="KAG1525586.1"/>
    </source>
</evidence>
<name>A0A9P7BYS1_9FUNG</name>
<dbReference type="Proteomes" id="UP000740926">
    <property type="component" value="Unassembled WGS sequence"/>
</dbReference>
<reference evidence="1 2" key="1">
    <citation type="journal article" date="2020" name="Microb. Genom.">
        <title>Genetic diversity of clinical and environmental Mucorales isolates obtained from an investigation of mucormycosis cases among solid organ transplant recipients.</title>
        <authorList>
            <person name="Nguyen M.H."/>
            <person name="Kaul D."/>
            <person name="Muto C."/>
            <person name="Cheng S.J."/>
            <person name="Richter R.A."/>
            <person name="Bruno V.M."/>
            <person name="Liu G."/>
            <person name="Beyhan S."/>
            <person name="Sundermann A.J."/>
            <person name="Mounaud S."/>
            <person name="Pasculle A.W."/>
            <person name="Nierman W.C."/>
            <person name="Driscoll E."/>
            <person name="Cumbie R."/>
            <person name="Clancy C.J."/>
            <person name="Dupont C.L."/>
        </authorList>
    </citation>
    <scope>NUCLEOTIDE SEQUENCE [LARGE SCALE GENOMIC DNA]</scope>
    <source>
        <strain evidence="1 2">GL24</strain>
    </source>
</reference>
<proteinExistence type="predicted"/>
<evidence type="ECO:0000313" key="2">
    <source>
        <dbReference type="Proteomes" id="UP000740926"/>
    </source>
</evidence>
<dbReference type="AlphaFoldDB" id="A0A9P7BYS1"/>
<keyword evidence="2" id="KW-1185">Reference proteome</keyword>
<comment type="caution">
    <text evidence="1">The sequence shown here is derived from an EMBL/GenBank/DDBJ whole genome shotgun (WGS) entry which is preliminary data.</text>
</comment>